<reference evidence="4" key="1">
    <citation type="submission" date="2018-01" db="EMBL/GenBank/DDBJ databases">
        <title>Plasmids of psychrophilic Polaromonas spp. isolated from Arctic and Antarctic glaciers.</title>
        <authorList>
            <person name="Dziewit L."/>
            <person name="Ciok A."/>
        </authorList>
    </citation>
    <scope>NUCLEOTIDE SEQUENCE</scope>
    <source>
        <plasmid evidence="4">pH6NP1</plasmid>
    </source>
</reference>
<dbReference type="Pfam" id="PF01609">
    <property type="entry name" value="DDE_Tnp_1"/>
    <property type="match status" value="1"/>
</dbReference>
<dbReference type="GO" id="GO:0004803">
    <property type="term" value="F:transposase activity"/>
    <property type="evidence" value="ECO:0007669"/>
    <property type="project" value="InterPro"/>
</dbReference>
<dbReference type="InterPro" id="IPR002559">
    <property type="entry name" value="Transposase_11"/>
</dbReference>
<dbReference type="PANTHER" id="PTHR33408">
    <property type="entry name" value="TRANSPOSASE"/>
    <property type="match status" value="1"/>
</dbReference>
<geneLocation type="plasmid" evidence="4">
    <name>pH6NP1</name>
</geneLocation>
<dbReference type="PANTHER" id="PTHR33408:SF2">
    <property type="entry name" value="TRANSPOSASE DDE DOMAIN-CONTAINING PROTEIN"/>
    <property type="match status" value="1"/>
</dbReference>
<sequence>MSASYIPYHPEQQQLLPSALQDWLPQGHLAYFINDTVDSLNLSGFHMRYAAGGPRNQPFHPAMMVKVLVYGYATGVFSSRKIARKLHEDVAFRVLAAENFPAHRTIREFRALHLSEFTELFVQVVRLAREMGLVKLGTIAVDGTKIKANASRHKAMSYARMQTTQAALKAQIAALLQKAANTDEAEKNEPDLDIPAELERRQARLAAIEAAKARLEERQRQSDAQRGRSTDDERQPKDKNGKPKGGKPYQRDFGVPASKAQDSFTDPESRIMKRAGGGFDYSYNAQTAVDETAHIIVAAEVVNTGSDVQQLPMVLAAVKIHTGSAAGQVLADAGYRSEAVMAELATTQPDTELVIALGREGKVLVKPRDAKRYPHTVAMAAKFETAKAKLDYRKRKWIAEPPNGWIKNVLGFRQFSLRGLAKAKAEFKLVCLALNLRRMGAMRAS</sequence>
<evidence type="ECO:0000259" key="2">
    <source>
        <dbReference type="Pfam" id="PF01609"/>
    </source>
</evidence>
<dbReference type="AlphaFoldDB" id="A0A2S1FIA3"/>
<dbReference type="Pfam" id="PF05598">
    <property type="entry name" value="DUF772"/>
    <property type="match status" value="1"/>
</dbReference>
<name>A0A2S1FIA3_9BURK</name>
<dbReference type="EMBL" id="MG869620">
    <property type="protein sequence ID" value="AWD72233.1"/>
    <property type="molecule type" value="Genomic_DNA"/>
</dbReference>
<evidence type="ECO:0000256" key="1">
    <source>
        <dbReference type="SAM" id="MobiDB-lite"/>
    </source>
</evidence>
<feature type="domain" description="Transposase InsH N-terminal" evidence="3">
    <location>
        <begin position="20"/>
        <end position="111"/>
    </location>
</feature>
<feature type="compositionally biased region" description="Basic and acidic residues" evidence="1">
    <location>
        <begin position="214"/>
        <end position="241"/>
    </location>
</feature>
<evidence type="ECO:0000259" key="3">
    <source>
        <dbReference type="Pfam" id="PF05598"/>
    </source>
</evidence>
<protein>
    <submittedName>
        <fullName evidence="4">Transposase</fullName>
    </submittedName>
</protein>
<organism evidence="4">
    <name type="scientific">Polaromonas sp. H6N</name>
    <dbReference type="NCBI Taxonomy" id="1840293"/>
    <lineage>
        <taxon>Bacteria</taxon>
        <taxon>Pseudomonadati</taxon>
        <taxon>Pseudomonadota</taxon>
        <taxon>Betaproteobacteria</taxon>
        <taxon>Burkholderiales</taxon>
        <taxon>Comamonadaceae</taxon>
        <taxon>Polaromonas</taxon>
    </lineage>
</organism>
<keyword evidence="4" id="KW-0614">Plasmid</keyword>
<dbReference type="InterPro" id="IPR008490">
    <property type="entry name" value="Transposase_InsH_N"/>
</dbReference>
<dbReference type="GO" id="GO:0003677">
    <property type="term" value="F:DNA binding"/>
    <property type="evidence" value="ECO:0007669"/>
    <property type="project" value="InterPro"/>
</dbReference>
<dbReference type="NCBIfam" id="NF033551">
    <property type="entry name" value="transpos_IS1182"/>
    <property type="match status" value="1"/>
</dbReference>
<dbReference type="InterPro" id="IPR047629">
    <property type="entry name" value="IS1182_transpos"/>
</dbReference>
<feature type="region of interest" description="Disordered" evidence="1">
    <location>
        <begin position="214"/>
        <end position="267"/>
    </location>
</feature>
<dbReference type="GO" id="GO:0006313">
    <property type="term" value="P:DNA transposition"/>
    <property type="evidence" value="ECO:0007669"/>
    <property type="project" value="InterPro"/>
</dbReference>
<accession>A0A2S1FIA3</accession>
<proteinExistence type="predicted"/>
<feature type="domain" description="Transposase IS4-like" evidence="2">
    <location>
        <begin position="276"/>
        <end position="436"/>
    </location>
</feature>
<gene>
    <name evidence="4" type="ORF">pH6NP1_p037</name>
</gene>
<evidence type="ECO:0000313" key="4">
    <source>
        <dbReference type="EMBL" id="AWD72233.1"/>
    </source>
</evidence>
<dbReference type="RefSeq" id="WP_181374850.1">
    <property type="nucleotide sequence ID" value="NZ_MG869620.1"/>
</dbReference>